<proteinExistence type="predicted"/>
<keyword evidence="2" id="KW-1133">Transmembrane helix</keyword>
<protein>
    <submittedName>
        <fullName evidence="4">NACHT domain-containing protein</fullName>
    </submittedName>
</protein>
<feature type="transmembrane region" description="Helical" evidence="2">
    <location>
        <begin position="408"/>
        <end position="441"/>
    </location>
</feature>
<organism evidence="4 5">
    <name type="scientific">Pseudanabaena yagii GIHE-NHR1</name>
    <dbReference type="NCBI Taxonomy" id="2722753"/>
    <lineage>
        <taxon>Bacteria</taxon>
        <taxon>Bacillati</taxon>
        <taxon>Cyanobacteriota</taxon>
        <taxon>Cyanophyceae</taxon>
        <taxon>Pseudanabaenales</taxon>
        <taxon>Pseudanabaenaceae</taxon>
        <taxon>Pseudanabaena</taxon>
        <taxon>Pseudanabaena yagii</taxon>
    </lineage>
</organism>
<comment type="caution">
    <text evidence="4">The sequence shown here is derived from an EMBL/GenBank/DDBJ whole genome shotgun (WGS) entry which is preliminary data.</text>
</comment>
<dbReference type="Pfam" id="PF05729">
    <property type="entry name" value="NACHT"/>
    <property type="match status" value="1"/>
</dbReference>
<evidence type="ECO:0000259" key="3">
    <source>
        <dbReference type="PROSITE" id="PS50837"/>
    </source>
</evidence>
<dbReference type="InterPro" id="IPR027417">
    <property type="entry name" value="P-loop_NTPase"/>
</dbReference>
<dbReference type="EMBL" id="JAAVJL010000004">
    <property type="protein sequence ID" value="NMF60820.1"/>
    <property type="molecule type" value="Genomic_DNA"/>
</dbReference>
<evidence type="ECO:0000313" key="4">
    <source>
        <dbReference type="EMBL" id="NMF60820.1"/>
    </source>
</evidence>
<keyword evidence="5" id="KW-1185">Reference proteome</keyword>
<name>A0ABX1LZ70_9CYAN</name>
<keyword evidence="2" id="KW-0472">Membrane</keyword>
<evidence type="ECO:0000256" key="1">
    <source>
        <dbReference type="SAM" id="MobiDB-lite"/>
    </source>
</evidence>
<dbReference type="SUPFAM" id="SSF52540">
    <property type="entry name" value="P-loop containing nucleoside triphosphate hydrolases"/>
    <property type="match status" value="1"/>
</dbReference>
<dbReference type="RefSeq" id="WP_169365757.1">
    <property type="nucleotide sequence ID" value="NZ_JAAVJL010000004.1"/>
</dbReference>
<feature type="domain" description="NACHT" evidence="3">
    <location>
        <begin position="133"/>
        <end position="222"/>
    </location>
</feature>
<keyword evidence="2" id="KW-0812">Transmembrane</keyword>
<feature type="transmembrane region" description="Helical" evidence="2">
    <location>
        <begin position="562"/>
        <end position="582"/>
    </location>
</feature>
<sequence length="643" mass="72910">MSKEQPQESEQGIEIDKAELTNSPIGQSGENLAIGDHNTFVKYILNLAGLAQPEKVAGRDEAETFLLGEVKTEVRSRLKHSLHREVAITLDKEMQLDRVRTWGVSVKIGMRVIEQIENGTSILNVFQREEVAGRLLILGKPGAGKTTTYLELANDLLEIAESDVKQPIPILFNLSSWKDDDQSIADWVVAEAKSKYGVAIEVAQNLLKRKRLLPMLDSLDELEPHRQEPCVLAINQWMQSEHRPRYLVICSRSEEYDSYSANFQLNAAIYLQPLSDEQLAEYFQVISQPDLWQKLQQDADLLEILRTPLFLSITLLARQKISITEWEQLATTNERKTYLLSAYVRQMLARDIENQYYKAKPMPTSAQTRHWLSWLAQQLQQESKDEFLIEGLQSSNLENRTQQKIYNWIVGVLVGLLFGLIFGLLFGLLFGLILGLILGLLFGLTQKRIEPVETFEFSLAPAKIREFFQSLIKGLISGLIVGLTVKISGQSWGLVLGLFLGLVGLIGGLIDGLKADFVSRKHPNQGIFASLQNSIWITLFTIPISSFGMFFILQVSGKQASILSNLIVGIDLAIFMGFHWSGVEALKHFILRCLLYRNGSIPWNYAQFLNYSTERMLLQRVGGRYRFIHRLLQEHFAAQITDK</sequence>
<evidence type="ECO:0000256" key="2">
    <source>
        <dbReference type="SAM" id="Phobius"/>
    </source>
</evidence>
<dbReference type="Proteomes" id="UP000738376">
    <property type="component" value="Unassembled WGS sequence"/>
</dbReference>
<reference evidence="4 5" key="1">
    <citation type="submission" date="2020-03" db="EMBL/GenBank/DDBJ databases">
        <title>Draft Genome Sequence of 2-Methylisoborneol Producing Pseudanabaena yagii Strain GIHE-NHR1 Isolated from North Han River in South Korea.</title>
        <authorList>
            <person name="Jeong J."/>
        </authorList>
    </citation>
    <scope>NUCLEOTIDE SEQUENCE [LARGE SCALE GENOMIC DNA]</scope>
    <source>
        <strain evidence="4 5">GIHE-NHR1</strain>
    </source>
</reference>
<feature type="transmembrane region" description="Helical" evidence="2">
    <location>
        <begin position="534"/>
        <end position="556"/>
    </location>
</feature>
<feature type="transmembrane region" description="Helical" evidence="2">
    <location>
        <begin position="491"/>
        <end position="513"/>
    </location>
</feature>
<feature type="region of interest" description="Disordered" evidence="1">
    <location>
        <begin position="1"/>
        <end position="24"/>
    </location>
</feature>
<dbReference type="InterPro" id="IPR007111">
    <property type="entry name" value="NACHT_NTPase"/>
</dbReference>
<accession>A0ABX1LZ70</accession>
<evidence type="ECO:0000313" key="5">
    <source>
        <dbReference type="Proteomes" id="UP000738376"/>
    </source>
</evidence>
<dbReference type="Gene3D" id="3.40.50.300">
    <property type="entry name" value="P-loop containing nucleotide triphosphate hydrolases"/>
    <property type="match status" value="1"/>
</dbReference>
<dbReference type="PROSITE" id="PS50837">
    <property type="entry name" value="NACHT"/>
    <property type="match status" value="1"/>
</dbReference>
<gene>
    <name evidence="4" type="ORF">HC246_23055</name>
</gene>